<organism evidence="2 3">
    <name type="scientific">Alysiella crassa</name>
    <dbReference type="NCBI Taxonomy" id="153491"/>
    <lineage>
        <taxon>Bacteria</taxon>
        <taxon>Pseudomonadati</taxon>
        <taxon>Pseudomonadota</taxon>
        <taxon>Betaproteobacteria</taxon>
        <taxon>Neisseriales</taxon>
        <taxon>Neisseriaceae</taxon>
        <taxon>Alysiella</taxon>
    </lineage>
</organism>
<evidence type="ECO:0000313" key="3">
    <source>
        <dbReference type="Proteomes" id="UP000254209"/>
    </source>
</evidence>
<dbReference type="Proteomes" id="UP000254209">
    <property type="component" value="Unassembled WGS sequence"/>
</dbReference>
<protein>
    <recommendedName>
        <fullName evidence="1">Putative DnaT-like domain-containing protein</fullName>
    </recommendedName>
</protein>
<name>A0A376BW37_9NEIS</name>
<keyword evidence="3" id="KW-1185">Reference proteome</keyword>
<reference evidence="2 3" key="1">
    <citation type="submission" date="2018-06" db="EMBL/GenBank/DDBJ databases">
        <authorList>
            <consortium name="Pathogen Informatics"/>
            <person name="Doyle S."/>
        </authorList>
    </citation>
    <scope>NUCLEOTIDE SEQUENCE [LARGE SCALE GENOMIC DNA]</scope>
    <source>
        <strain evidence="2 3">NCTC10283</strain>
    </source>
</reference>
<dbReference type="Pfam" id="PF20557">
    <property type="entry name" value="DnaT_2"/>
    <property type="match status" value="1"/>
</dbReference>
<evidence type="ECO:0000259" key="1">
    <source>
        <dbReference type="Pfam" id="PF20557"/>
    </source>
</evidence>
<accession>A0A376BW37</accession>
<dbReference type="STRING" id="1120980.GCA_000745955_02124"/>
<dbReference type="AlphaFoldDB" id="A0A376BW37"/>
<dbReference type="InterPro" id="IPR046787">
    <property type="entry name" value="DnaT_2"/>
</dbReference>
<gene>
    <name evidence="2" type="ORF">NCTC10283_02616</name>
</gene>
<sequence length="154" mass="17065">MNSYATMAQADEFHAIRPTAQTWAALSNTEKQARLVAASDYIDLNFRFRGKKSDGNQMRQFPRNGQPMPPQLVWAVSLLAVSGSLNAVVSSSGGATAINSVKIGELQVSYQQAQSSNTIEDGILQAIKGWLWDWLLQDKRMGAILVSRYRINDF</sequence>
<dbReference type="RefSeq" id="WP_147293725.1">
    <property type="nucleotide sequence ID" value="NZ_CP091519.2"/>
</dbReference>
<dbReference type="OrthoDB" id="8613705at2"/>
<proteinExistence type="predicted"/>
<evidence type="ECO:0000313" key="2">
    <source>
        <dbReference type="EMBL" id="SSY81051.1"/>
    </source>
</evidence>
<dbReference type="EMBL" id="UFSO01000003">
    <property type="protein sequence ID" value="SSY81051.1"/>
    <property type="molecule type" value="Genomic_DNA"/>
</dbReference>
<feature type="domain" description="Putative DnaT-like" evidence="1">
    <location>
        <begin position="2"/>
        <end position="119"/>
    </location>
</feature>